<accession>A0A7S3H891</accession>
<dbReference type="Pfam" id="PF09414">
    <property type="entry name" value="RNA_ligase"/>
    <property type="match status" value="1"/>
</dbReference>
<dbReference type="Gene3D" id="3.30.470.30">
    <property type="entry name" value="DNA ligase/mRNA capping enzyme"/>
    <property type="match status" value="1"/>
</dbReference>
<sequence length="350" mass="38370">MDTVNLAYVVRVLQLLPIPGKDLIELAVIKGWKCIVKKGEFAVGDLAIYLAIGSVPDFEDANFAFLKQKNLNRIKTIKMGGVISQGLLGPLVWLTARGMTDLSEIKEGDDVATAMGVTKYIPPEESGQYAPSDNAKKRDPFPDYVPKTDATRLQHAPDYYFEAIAGKEIVITRKEDGCSATFICYENNFMLCGRNFVWDTVDAGCAHYFSIAAQYGLADSLPALGRNLAIQGEICGPKINANRHKLTQTRFSVFDIYDIDQQQYLGFDDMCAVCTTLGLTTVPLLYRGPATGAVPSLTVDAFLQLSENTLYGPGIPAEGIVVKLDPVPSDVASRVVFKVISNKYLIKYDL</sequence>
<gene>
    <name evidence="2" type="ORF">SELO1098_LOCUS16821</name>
</gene>
<protein>
    <recommendedName>
        <fullName evidence="1">RNA ligase domain-containing protein</fullName>
    </recommendedName>
</protein>
<proteinExistence type="predicted"/>
<feature type="domain" description="RNA ligase" evidence="1">
    <location>
        <begin position="167"/>
        <end position="340"/>
    </location>
</feature>
<dbReference type="EMBL" id="HBIC01033048">
    <property type="protein sequence ID" value="CAE0287978.1"/>
    <property type="molecule type" value="Transcribed_RNA"/>
</dbReference>
<organism evidence="2">
    <name type="scientific">Spumella elongata</name>
    <dbReference type="NCBI Taxonomy" id="89044"/>
    <lineage>
        <taxon>Eukaryota</taxon>
        <taxon>Sar</taxon>
        <taxon>Stramenopiles</taxon>
        <taxon>Ochrophyta</taxon>
        <taxon>Chrysophyceae</taxon>
        <taxon>Chromulinales</taxon>
        <taxon>Chromulinaceae</taxon>
        <taxon>Spumella</taxon>
    </lineage>
</organism>
<dbReference type="Pfam" id="PF21189">
    <property type="entry name" value="PHA02142"/>
    <property type="match status" value="1"/>
</dbReference>
<dbReference type="InterPro" id="IPR021122">
    <property type="entry name" value="RNA_ligase_dom_REL/Rnl2"/>
</dbReference>
<evidence type="ECO:0000313" key="2">
    <source>
        <dbReference type="EMBL" id="CAE0287978.1"/>
    </source>
</evidence>
<name>A0A7S3H891_9STRA</name>
<dbReference type="AlphaFoldDB" id="A0A7S3H891"/>
<evidence type="ECO:0000259" key="1">
    <source>
        <dbReference type="Pfam" id="PF09414"/>
    </source>
</evidence>
<dbReference type="SUPFAM" id="SSF56091">
    <property type="entry name" value="DNA ligase/mRNA capping enzyme, catalytic domain"/>
    <property type="match status" value="1"/>
</dbReference>
<reference evidence="2" key="1">
    <citation type="submission" date="2021-01" db="EMBL/GenBank/DDBJ databases">
        <authorList>
            <person name="Corre E."/>
            <person name="Pelletier E."/>
            <person name="Niang G."/>
            <person name="Scheremetjew M."/>
            <person name="Finn R."/>
            <person name="Kale V."/>
            <person name="Holt S."/>
            <person name="Cochrane G."/>
            <person name="Meng A."/>
            <person name="Brown T."/>
            <person name="Cohen L."/>
        </authorList>
    </citation>
    <scope>NUCLEOTIDE SEQUENCE</scope>
    <source>
        <strain evidence="2">CCAP 955/1</strain>
    </source>
</reference>